<name>A0A848E667_9PROT</name>
<dbReference type="GO" id="GO:0005886">
    <property type="term" value="C:plasma membrane"/>
    <property type="evidence" value="ECO:0007669"/>
    <property type="project" value="UniProtKB-SubCell"/>
</dbReference>
<dbReference type="PANTHER" id="PTHR44936">
    <property type="entry name" value="SENSOR PROTEIN CREC"/>
    <property type="match status" value="1"/>
</dbReference>
<evidence type="ECO:0000256" key="8">
    <source>
        <dbReference type="ARBA" id="ARBA00022692"/>
    </source>
</evidence>
<dbReference type="InterPro" id="IPR004358">
    <property type="entry name" value="Sig_transdc_His_kin-like_C"/>
</dbReference>
<feature type="domain" description="HAMP" evidence="17">
    <location>
        <begin position="182"/>
        <end position="234"/>
    </location>
</feature>
<dbReference type="SMART" id="SM00387">
    <property type="entry name" value="HATPase_c"/>
    <property type="match status" value="1"/>
</dbReference>
<feature type="transmembrane region" description="Helical" evidence="15">
    <location>
        <begin position="12"/>
        <end position="31"/>
    </location>
</feature>
<evidence type="ECO:0000256" key="3">
    <source>
        <dbReference type="ARBA" id="ARBA00012438"/>
    </source>
</evidence>
<gene>
    <name evidence="18" type="ORF">GWK16_01510</name>
</gene>
<organism evidence="18 19">
    <name type="scientific">Neoroseomonas marina</name>
    <dbReference type="NCBI Taxonomy" id="1232220"/>
    <lineage>
        <taxon>Bacteria</taxon>
        <taxon>Pseudomonadati</taxon>
        <taxon>Pseudomonadota</taxon>
        <taxon>Alphaproteobacteria</taxon>
        <taxon>Acetobacterales</taxon>
        <taxon>Acetobacteraceae</taxon>
        <taxon>Neoroseomonas</taxon>
    </lineage>
</organism>
<evidence type="ECO:0000259" key="17">
    <source>
        <dbReference type="PROSITE" id="PS50885"/>
    </source>
</evidence>
<evidence type="ECO:0000259" key="16">
    <source>
        <dbReference type="PROSITE" id="PS50109"/>
    </source>
</evidence>
<evidence type="ECO:0000256" key="4">
    <source>
        <dbReference type="ARBA" id="ARBA00022475"/>
    </source>
</evidence>
<dbReference type="Pfam" id="PF00672">
    <property type="entry name" value="HAMP"/>
    <property type="match status" value="1"/>
</dbReference>
<keyword evidence="4" id="KW-1003">Cell membrane</keyword>
<dbReference type="Proteomes" id="UP000548582">
    <property type="component" value="Unassembled WGS sequence"/>
</dbReference>
<keyword evidence="8 15" id="KW-0812">Transmembrane</keyword>
<dbReference type="SMART" id="SM00304">
    <property type="entry name" value="HAMP"/>
    <property type="match status" value="1"/>
</dbReference>
<dbReference type="EMBL" id="JABBKX010000001">
    <property type="protein sequence ID" value="NMJ39901.1"/>
    <property type="molecule type" value="Genomic_DNA"/>
</dbReference>
<evidence type="ECO:0000256" key="5">
    <source>
        <dbReference type="ARBA" id="ARBA00022519"/>
    </source>
</evidence>
<dbReference type="InterPro" id="IPR036890">
    <property type="entry name" value="HATPase_C_sf"/>
</dbReference>
<dbReference type="InterPro" id="IPR005467">
    <property type="entry name" value="His_kinase_dom"/>
</dbReference>
<accession>A0A848E667</accession>
<keyword evidence="10" id="KW-0418">Kinase</keyword>
<dbReference type="GO" id="GO:0005524">
    <property type="term" value="F:ATP binding"/>
    <property type="evidence" value="ECO:0007669"/>
    <property type="project" value="UniProtKB-KW"/>
</dbReference>
<dbReference type="Gene3D" id="1.10.287.130">
    <property type="match status" value="1"/>
</dbReference>
<dbReference type="Pfam" id="PF02518">
    <property type="entry name" value="HATPase_c"/>
    <property type="match status" value="1"/>
</dbReference>
<dbReference type="AlphaFoldDB" id="A0A848E667"/>
<evidence type="ECO:0000256" key="10">
    <source>
        <dbReference type="ARBA" id="ARBA00022777"/>
    </source>
</evidence>
<dbReference type="GO" id="GO:0000155">
    <property type="term" value="F:phosphorelay sensor kinase activity"/>
    <property type="evidence" value="ECO:0007669"/>
    <property type="project" value="InterPro"/>
</dbReference>
<dbReference type="InterPro" id="IPR003661">
    <property type="entry name" value="HisK_dim/P_dom"/>
</dbReference>
<evidence type="ECO:0000256" key="7">
    <source>
        <dbReference type="ARBA" id="ARBA00022679"/>
    </source>
</evidence>
<sequence length="442" mass="46869">MSRLIPDTLGGRIMVVLFVGLIVFHLGSLWLHQIGTEATLGSTREEQLAERLAAAKRSIAALPAEERDRMAHALSSASLDLHWTPAPTVGLANETSPRIEAVRARLGELVPELDTVGLRLGYAAGDSGSAPHALLGALPLPDDSWLNFSAALFRPAVPEHATLASTTAMAAGILLLGLIVVRLIGRPLRALSSAADRIGEPGQTARVAEDGPQEVRHAAQAFNRMQARIERLIADRTQALAAVSHDLRTPIARLRLRAGFVEDAEVARAIDADLDEMEAMITATLAYLRGEAETEERRQADLVTMLGTLCDAAADAGAAVTLQAPPQARLLCRPVTLKRAFANLIDNAVKYGGGARVTVEEDGPGLVVRVDDDGPGIPADQMEAVFEPFRRLEASRNRGTGGSGLGLTIARRAVEQQGGTLTLETRTTGGLAAVVRLPRSPS</sequence>
<feature type="domain" description="Histidine kinase" evidence="16">
    <location>
        <begin position="242"/>
        <end position="441"/>
    </location>
</feature>
<dbReference type="CDD" id="cd00082">
    <property type="entry name" value="HisKA"/>
    <property type="match status" value="1"/>
</dbReference>
<evidence type="ECO:0000256" key="12">
    <source>
        <dbReference type="ARBA" id="ARBA00022989"/>
    </source>
</evidence>
<evidence type="ECO:0000256" key="9">
    <source>
        <dbReference type="ARBA" id="ARBA00022741"/>
    </source>
</evidence>
<evidence type="ECO:0000256" key="1">
    <source>
        <dbReference type="ARBA" id="ARBA00000085"/>
    </source>
</evidence>
<dbReference type="SUPFAM" id="SSF47384">
    <property type="entry name" value="Homodimeric domain of signal transducing histidine kinase"/>
    <property type="match status" value="1"/>
</dbReference>
<keyword evidence="7" id="KW-0808">Transferase</keyword>
<keyword evidence="9" id="KW-0547">Nucleotide-binding</keyword>
<dbReference type="Pfam" id="PF00512">
    <property type="entry name" value="HisKA"/>
    <property type="match status" value="1"/>
</dbReference>
<keyword evidence="5" id="KW-0997">Cell inner membrane</keyword>
<comment type="subcellular location">
    <subcellularLocation>
        <location evidence="2">Cell inner membrane</location>
        <topology evidence="2">Multi-pass membrane protein</topology>
    </subcellularLocation>
</comment>
<keyword evidence="13" id="KW-0902">Two-component regulatory system</keyword>
<evidence type="ECO:0000256" key="14">
    <source>
        <dbReference type="ARBA" id="ARBA00023136"/>
    </source>
</evidence>
<keyword evidence="19" id="KW-1185">Reference proteome</keyword>
<protein>
    <recommendedName>
        <fullName evidence="3">histidine kinase</fullName>
        <ecNumber evidence="3">2.7.13.3</ecNumber>
    </recommendedName>
</protein>
<evidence type="ECO:0000256" key="6">
    <source>
        <dbReference type="ARBA" id="ARBA00022553"/>
    </source>
</evidence>
<keyword evidence="12 15" id="KW-1133">Transmembrane helix</keyword>
<dbReference type="InterPro" id="IPR003660">
    <property type="entry name" value="HAMP_dom"/>
</dbReference>
<dbReference type="InterPro" id="IPR003594">
    <property type="entry name" value="HATPase_dom"/>
</dbReference>
<comment type="catalytic activity">
    <reaction evidence="1">
        <text>ATP + protein L-histidine = ADP + protein N-phospho-L-histidine.</text>
        <dbReference type="EC" id="2.7.13.3"/>
    </reaction>
</comment>
<dbReference type="CDD" id="cd06225">
    <property type="entry name" value="HAMP"/>
    <property type="match status" value="1"/>
</dbReference>
<dbReference type="InterPro" id="IPR050980">
    <property type="entry name" value="2C_sensor_his_kinase"/>
</dbReference>
<dbReference type="SUPFAM" id="SSF158472">
    <property type="entry name" value="HAMP domain-like"/>
    <property type="match status" value="1"/>
</dbReference>
<dbReference type="CDD" id="cd00075">
    <property type="entry name" value="HATPase"/>
    <property type="match status" value="1"/>
</dbReference>
<evidence type="ECO:0000256" key="11">
    <source>
        <dbReference type="ARBA" id="ARBA00022840"/>
    </source>
</evidence>
<reference evidence="18 19" key="1">
    <citation type="submission" date="2020-03" db="EMBL/GenBank/DDBJ databases">
        <authorList>
            <person name="Sun Q."/>
        </authorList>
    </citation>
    <scope>NUCLEOTIDE SEQUENCE [LARGE SCALE GENOMIC DNA]</scope>
    <source>
        <strain evidence="18 19">JC162</strain>
    </source>
</reference>
<evidence type="ECO:0000313" key="19">
    <source>
        <dbReference type="Proteomes" id="UP000548582"/>
    </source>
</evidence>
<dbReference type="PRINTS" id="PR00344">
    <property type="entry name" value="BCTRLSENSOR"/>
</dbReference>
<evidence type="ECO:0000256" key="2">
    <source>
        <dbReference type="ARBA" id="ARBA00004429"/>
    </source>
</evidence>
<dbReference type="PROSITE" id="PS50885">
    <property type="entry name" value="HAMP"/>
    <property type="match status" value="1"/>
</dbReference>
<feature type="transmembrane region" description="Helical" evidence="15">
    <location>
        <begin position="163"/>
        <end position="184"/>
    </location>
</feature>
<dbReference type="SMART" id="SM00388">
    <property type="entry name" value="HisKA"/>
    <property type="match status" value="1"/>
</dbReference>
<dbReference type="EC" id="2.7.13.3" evidence="3"/>
<dbReference type="PROSITE" id="PS50109">
    <property type="entry name" value="HIS_KIN"/>
    <property type="match status" value="1"/>
</dbReference>
<dbReference type="Gene3D" id="3.30.565.10">
    <property type="entry name" value="Histidine kinase-like ATPase, C-terminal domain"/>
    <property type="match status" value="1"/>
</dbReference>
<dbReference type="SUPFAM" id="SSF55874">
    <property type="entry name" value="ATPase domain of HSP90 chaperone/DNA topoisomerase II/histidine kinase"/>
    <property type="match status" value="1"/>
</dbReference>
<dbReference type="InterPro" id="IPR036097">
    <property type="entry name" value="HisK_dim/P_sf"/>
</dbReference>
<comment type="caution">
    <text evidence="18">The sequence shown here is derived from an EMBL/GenBank/DDBJ whole genome shotgun (WGS) entry which is preliminary data.</text>
</comment>
<proteinExistence type="predicted"/>
<dbReference type="PANTHER" id="PTHR44936:SF5">
    <property type="entry name" value="SENSOR HISTIDINE KINASE ENVZ"/>
    <property type="match status" value="1"/>
</dbReference>
<keyword evidence="6" id="KW-0597">Phosphoprotein</keyword>
<keyword evidence="11" id="KW-0067">ATP-binding</keyword>
<evidence type="ECO:0000313" key="18">
    <source>
        <dbReference type="EMBL" id="NMJ39901.1"/>
    </source>
</evidence>
<evidence type="ECO:0000256" key="13">
    <source>
        <dbReference type="ARBA" id="ARBA00023012"/>
    </source>
</evidence>
<evidence type="ECO:0000256" key="15">
    <source>
        <dbReference type="SAM" id="Phobius"/>
    </source>
</evidence>
<keyword evidence="14 15" id="KW-0472">Membrane</keyword>